<reference evidence="1 2" key="1">
    <citation type="submission" date="2024-11" db="EMBL/GenBank/DDBJ databases">
        <title>Adaptive evolution of stress response genes in parasites aligns with host niche diversity.</title>
        <authorList>
            <person name="Hahn C."/>
            <person name="Resl P."/>
        </authorList>
    </citation>
    <scope>NUCLEOTIDE SEQUENCE [LARGE SCALE GENOMIC DNA]</scope>
    <source>
        <strain evidence="1">EGGRZ-B1_66</strain>
        <tissue evidence="1">Body</tissue>
    </source>
</reference>
<name>A0ABD2PYX2_9PLAT</name>
<dbReference type="AlphaFoldDB" id="A0ABD2PYX2"/>
<organism evidence="1 2">
    <name type="scientific">Cichlidogyrus casuarinus</name>
    <dbReference type="NCBI Taxonomy" id="1844966"/>
    <lineage>
        <taxon>Eukaryota</taxon>
        <taxon>Metazoa</taxon>
        <taxon>Spiralia</taxon>
        <taxon>Lophotrochozoa</taxon>
        <taxon>Platyhelminthes</taxon>
        <taxon>Monogenea</taxon>
        <taxon>Monopisthocotylea</taxon>
        <taxon>Dactylogyridea</taxon>
        <taxon>Ancyrocephalidae</taxon>
        <taxon>Cichlidogyrus</taxon>
    </lineage>
</organism>
<keyword evidence="2" id="KW-1185">Reference proteome</keyword>
<sequence length="326" mass="37516">MTKRKSDTALMEDLLKNLEENVPEKTLTKFATKYFHIFSRFNPRKEKVSNSMVICWLKILGNLLDDLPLKNDEDNLLMLPAFMNFVCKLNLKIFQESSEKEELIEKVNGILHQLICWGEEKVFDVLAKSESLIFWHKIIDCIAWFHRGSMDVETTMPELVNNLTFLINQGGHAVPRVIGPKKMLNFSMRSPQLQDPDDFNFFDSLDNYAPMEILVFLLGRDADDVAALYDIFSEFDPDFATGKYGILLKTPLRYVWDQANHQFCNNPENRAEDVALLMVTGMRVFGYPQIDDYVFTALNGPTPSHLDGIPSEILSEFSCEYFALPD</sequence>
<dbReference type="Proteomes" id="UP001626550">
    <property type="component" value="Unassembled WGS sequence"/>
</dbReference>
<gene>
    <name evidence="1" type="ORF">Ciccas_009753</name>
</gene>
<evidence type="ECO:0000313" key="1">
    <source>
        <dbReference type="EMBL" id="KAL3311666.1"/>
    </source>
</evidence>
<proteinExistence type="predicted"/>
<dbReference type="EMBL" id="JBJKFK010002084">
    <property type="protein sequence ID" value="KAL3311666.1"/>
    <property type="molecule type" value="Genomic_DNA"/>
</dbReference>
<comment type="caution">
    <text evidence="1">The sequence shown here is derived from an EMBL/GenBank/DDBJ whole genome shotgun (WGS) entry which is preliminary data.</text>
</comment>
<accession>A0ABD2PYX2</accession>
<evidence type="ECO:0000313" key="2">
    <source>
        <dbReference type="Proteomes" id="UP001626550"/>
    </source>
</evidence>
<protein>
    <submittedName>
        <fullName evidence="1">Uncharacterized protein</fullName>
    </submittedName>
</protein>